<dbReference type="Proteomes" id="UP000216052">
    <property type="component" value="Chromosome"/>
</dbReference>
<dbReference type="EMBL" id="CP155571">
    <property type="protein sequence ID" value="XFO72096.1"/>
    <property type="molecule type" value="Genomic_DNA"/>
</dbReference>
<gene>
    <name evidence="2" type="ORF">SPACI_021420</name>
</gene>
<accession>A0ABZ3J1T6</accession>
<evidence type="ECO:0000313" key="3">
    <source>
        <dbReference type="Proteomes" id="UP000216052"/>
    </source>
</evidence>
<evidence type="ECO:0000313" key="2">
    <source>
        <dbReference type="EMBL" id="XFO72096.1"/>
    </source>
</evidence>
<name>A0ABZ3J1T6_SPOA4</name>
<evidence type="ECO:0000256" key="1">
    <source>
        <dbReference type="SAM" id="SignalP"/>
    </source>
</evidence>
<feature type="signal peptide" evidence="1">
    <location>
        <begin position="1"/>
        <end position="24"/>
    </location>
</feature>
<organism evidence="2 3">
    <name type="scientific">Sporomusa acidovorans (strain ATCC 49682 / DSM 3132 / Mol)</name>
    <dbReference type="NCBI Taxonomy" id="1123286"/>
    <lineage>
        <taxon>Bacteria</taxon>
        <taxon>Bacillati</taxon>
        <taxon>Bacillota</taxon>
        <taxon>Negativicutes</taxon>
        <taxon>Selenomonadales</taxon>
        <taxon>Sporomusaceae</taxon>
        <taxon>Sporomusa</taxon>
    </lineage>
</organism>
<feature type="chain" id="PRO_5046135457" evidence="1">
    <location>
        <begin position="25"/>
        <end position="142"/>
    </location>
</feature>
<dbReference type="RefSeq" id="WP_093795287.1">
    <property type="nucleotide sequence ID" value="NZ_CP155571.1"/>
</dbReference>
<keyword evidence="3" id="KW-1185">Reference proteome</keyword>
<sequence length="142" mass="15993">MSRLAKIFLLVCTLLAVIGFTVTAAANELIKVTVTVKVEKPEYFWQYPFLGKQLDHITFSSYGKTYTLSPLSESETLEIDVPKDYHLRMNISFQNNASTLQSISYLSKEAIHQPGKHFSLLLKAPEPQPVSVSSPDFEVVRN</sequence>
<reference evidence="2" key="1">
    <citation type="submission" date="2024-05" db="EMBL/GenBank/DDBJ databases">
        <title>Isolation and characterization of Sporomusa carbonis sp. nov., a carboxydotrophic hydrogenogen in the genus of Sporomusa isolated from a charcoal burning pile.</title>
        <authorList>
            <person name="Boeer T."/>
            <person name="Rosenbaum F."/>
            <person name="Eysell L."/>
            <person name="Mueller V."/>
            <person name="Daniel R."/>
            <person name="Poehlein A."/>
        </authorList>
    </citation>
    <scope>NUCLEOTIDE SEQUENCE [LARGE SCALE GENOMIC DNA]</scope>
    <source>
        <strain evidence="2">DSM 3132</strain>
    </source>
</reference>
<keyword evidence="1" id="KW-0732">Signal</keyword>
<proteinExistence type="predicted"/>
<protein>
    <submittedName>
        <fullName evidence="2">Uncharacterized protein</fullName>
    </submittedName>
</protein>